<dbReference type="InterPro" id="IPR038389">
    <property type="entry name" value="PSMG2_sf"/>
</dbReference>
<evidence type="ECO:0008006" key="3">
    <source>
        <dbReference type="Google" id="ProtNLM"/>
    </source>
</evidence>
<dbReference type="PANTHER" id="PTHR35610">
    <property type="entry name" value="3-ISOPROPYLMALATE DEHYDRATASE-RELATED"/>
    <property type="match status" value="1"/>
</dbReference>
<evidence type="ECO:0000313" key="2">
    <source>
        <dbReference type="Proteomes" id="UP000017148"/>
    </source>
</evidence>
<dbReference type="SUPFAM" id="SSF159659">
    <property type="entry name" value="Cgl1923-like"/>
    <property type="match status" value="1"/>
</dbReference>
<organism evidence="1 2">
    <name type="scientific">Chitinivibrio alkaliphilus ACht1</name>
    <dbReference type="NCBI Taxonomy" id="1313304"/>
    <lineage>
        <taxon>Bacteria</taxon>
        <taxon>Pseudomonadati</taxon>
        <taxon>Fibrobacterota</taxon>
        <taxon>Chitinivibrionia</taxon>
        <taxon>Chitinivibrionales</taxon>
        <taxon>Chitinivibrionaceae</taxon>
        <taxon>Chitinivibrio</taxon>
    </lineage>
</organism>
<gene>
    <name evidence="1" type="ORF">CALK_0931</name>
</gene>
<dbReference type="Pfam" id="PF09754">
    <property type="entry name" value="PAC2"/>
    <property type="match status" value="1"/>
</dbReference>
<sequence>MRIYQDVQFKTNPTMIASWPGMGNVGIISTDYLRSKINADVLGEIDMTPYFIPESIIVEDGVAQLPEIPRSILYYHQDPDLIIFESNAQISGKEGLTIVRKLIHLALEYDVQRLFTTAAFAKDVSHTVPPQIYGAYNSKDLLTEFKDSEIEPMPNGYIAGLNGLILGVAAKYNIESACFLGTIPSFATNLSYPKASLEIIKLLETLLGIHTEKQELEQSIRLVDSQFSEIEERIRQYYPNAMKDNEEEEEWHDLVEDSEVDHEREVPRFIMDKIEKLFEEVKQDREKAPQLKKELDRWNLYELYEHRFLNLFKDSNRDTEL</sequence>
<dbReference type="AlphaFoldDB" id="U7DCM6"/>
<reference evidence="1 2" key="1">
    <citation type="journal article" date="2013" name="Environ. Microbiol.">
        <title>Genome analysis of Chitinivibrio alkaliphilus gen. nov., sp. nov., a novel extremely haloalkaliphilic anaerobic chitinolytic bacterium from the candidate phylum Termite Group 3.</title>
        <authorList>
            <person name="Sorokin D.Y."/>
            <person name="Gumerov V.M."/>
            <person name="Rakitin A.L."/>
            <person name="Beletsky A.V."/>
            <person name="Damste J.S."/>
            <person name="Muyzer G."/>
            <person name="Mardanov A.V."/>
            <person name="Ravin N.V."/>
        </authorList>
    </citation>
    <scope>NUCLEOTIDE SEQUENCE [LARGE SCALE GENOMIC DNA]</scope>
    <source>
        <strain evidence="1 2">ACht1</strain>
    </source>
</reference>
<protein>
    <recommendedName>
        <fullName evidence="3">PAC2 family protein</fullName>
    </recommendedName>
</protein>
<dbReference type="RefSeq" id="WP_022636431.1">
    <property type="nucleotide sequence ID" value="NZ_ASJR01000006.1"/>
</dbReference>
<keyword evidence="2" id="KW-1185">Reference proteome</keyword>
<dbReference type="Gene3D" id="3.40.50.10900">
    <property type="entry name" value="PAC-like subunit"/>
    <property type="match status" value="1"/>
</dbReference>
<proteinExistence type="predicted"/>
<evidence type="ECO:0000313" key="1">
    <source>
        <dbReference type="EMBL" id="ERP32200.1"/>
    </source>
</evidence>
<dbReference type="OrthoDB" id="249738at2"/>
<dbReference type="EMBL" id="ASJR01000006">
    <property type="protein sequence ID" value="ERP32200.1"/>
    <property type="molecule type" value="Genomic_DNA"/>
</dbReference>
<dbReference type="eggNOG" id="COG2047">
    <property type="taxonomic scope" value="Bacteria"/>
</dbReference>
<dbReference type="Proteomes" id="UP000017148">
    <property type="component" value="Unassembled WGS sequence"/>
</dbReference>
<dbReference type="STRING" id="1313304.CALK_0931"/>
<dbReference type="PANTHER" id="PTHR35610:SF7">
    <property type="entry name" value="3-ISOPROPYLMALATE DEHYDRATASE"/>
    <property type="match status" value="1"/>
</dbReference>
<comment type="caution">
    <text evidence="1">The sequence shown here is derived from an EMBL/GenBank/DDBJ whole genome shotgun (WGS) entry which is preliminary data.</text>
</comment>
<name>U7DCM6_9BACT</name>
<dbReference type="InterPro" id="IPR019151">
    <property type="entry name" value="Proteasome_assmbl_chaperone_2"/>
</dbReference>
<accession>U7DCM6</accession>